<keyword evidence="3" id="KW-1185">Reference proteome</keyword>
<sequence>MASSLKIYLIIGLCVLALLSLTWGSPVPEKSWTETLEDAIAHRGGQNARHRVARWGPMASRFWAGRSSRLG</sequence>
<feature type="chain" id="PRO_5035298320" evidence="1">
    <location>
        <begin position="25"/>
        <end position="71"/>
    </location>
</feature>
<evidence type="ECO:0000313" key="2">
    <source>
        <dbReference type="EMBL" id="CAG7734153.1"/>
    </source>
</evidence>
<reference evidence="2" key="1">
    <citation type="submission" date="2021-06" db="EMBL/GenBank/DDBJ databases">
        <authorList>
            <person name="Hodson N. C."/>
            <person name="Mongue J. A."/>
            <person name="Jaron S. K."/>
        </authorList>
    </citation>
    <scope>NUCLEOTIDE SEQUENCE</scope>
</reference>
<keyword evidence="1" id="KW-0732">Signal</keyword>
<dbReference type="Proteomes" id="UP000708208">
    <property type="component" value="Unassembled WGS sequence"/>
</dbReference>
<dbReference type="AlphaFoldDB" id="A0A8J2K6Q6"/>
<evidence type="ECO:0000256" key="1">
    <source>
        <dbReference type="SAM" id="SignalP"/>
    </source>
</evidence>
<proteinExistence type="predicted"/>
<comment type="caution">
    <text evidence="2">The sequence shown here is derived from an EMBL/GenBank/DDBJ whole genome shotgun (WGS) entry which is preliminary data.</text>
</comment>
<protein>
    <submittedName>
        <fullName evidence="2">Uncharacterized protein</fullName>
    </submittedName>
</protein>
<evidence type="ECO:0000313" key="3">
    <source>
        <dbReference type="Proteomes" id="UP000708208"/>
    </source>
</evidence>
<feature type="signal peptide" evidence="1">
    <location>
        <begin position="1"/>
        <end position="24"/>
    </location>
</feature>
<gene>
    <name evidence="2" type="ORF">AFUS01_LOCUS22556</name>
</gene>
<organism evidence="2 3">
    <name type="scientific">Allacma fusca</name>
    <dbReference type="NCBI Taxonomy" id="39272"/>
    <lineage>
        <taxon>Eukaryota</taxon>
        <taxon>Metazoa</taxon>
        <taxon>Ecdysozoa</taxon>
        <taxon>Arthropoda</taxon>
        <taxon>Hexapoda</taxon>
        <taxon>Collembola</taxon>
        <taxon>Symphypleona</taxon>
        <taxon>Sminthuridae</taxon>
        <taxon>Allacma</taxon>
    </lineage>
</organism>
<accession>A0A8J2K6Q6</accession>
<dbReference type="EMBL" id="CAJVCH010264020">
    <property type="protein sequence ID" value="CAG7734153.1"/>
    <property type="molecule type" value="Genomic_DNA"/>
</dbReference>
<name>A0A8J2K6Q6_9HEXA</name>